<dbReference type="PANTHER" id="PTHR47955:SF22">
    <property type="entry name" value="CYTOCHROME P450 83B1-LIKE"/>
    <property type="match status" value="1"/>
</dbReference>
<dbReference type="GO" id="GO:0020037">
    <property type="term" value="F:heme binding"/>
    <property type="evidence" value="ECO:0007669"/>
    <property type="project" value="InterPro"/>
</dbReference>
<dbReference type="EMBL" id="NBSK02000005">
    <property type="protein sequence ID" value="KAJ0207084.1"/>
    <property type="molecule type" value="Genomic_DNA"/>
</dbReference>
<evidence type="ECO:0008006" key="17">
    <source>
        <dbReference type="Google" id="ProtNLM"/>
    </source>
</evidence>
<keyword evidence="8" id="KW-1133">Transmembrane helix</keyword>
<organism evidence="15 16">
    <name type="scientific">Lactuca sativa</name>
    <name type="common">Garden lettuce</name>
    <dbReference type="NCBI Taxonomy" id="4236"/>
    <lineage>
        <taxon>Eukaryota</taxon>
        <taxon>Viridiplantae</taxon>
        <taxon>Streptophyta</taxon>
        <taxon>Embryophyta</taxon>
        <taxon>Tracheophyta</taxon>
        <taxon>Spermatophyta</taxon>
        <taxon>Magnoliopsida</taxon>
        <taxon>eudicotyledons</taxon>
        <taxon>Gunneridae</taxon>
        <taxon>Pentapetalae</taxon>
        <taxon>asterids</taxon>
        <taxon>campanulids</taxon>
        <taxon>Asterales</taxon>
        <taxon>Asteraceae</taxon>
        <taxon>Cichorioideae</taxon>
        <taxon>Cichorieae</taxon>
        <taxon>Lactucinae</taxon>
        <taxon>Lactuca</taxon>
    </lineage>
</organism>
<evidence type="ECO:0000313" key="15">
    <source>
        <dbReference type="EMBL" id="KAJ0207084.1"/>
    </source>
</evidence>
<gene>
    <name evidence="15" type="ORF">LSAT_V11C500238080</name>
</gene>
<comment type="subcellular location">
    <subcellularLocation>
        <location evidence="2">Membrane</location>
        <topology evidence="2">Single-pass membrane protein</topology>
    </subcellularLocation>
</comment>
<evidence type="ECO:0000256" key="5">
    <source>
        <dbReference type="ARBA" id="ARBA00022617"/>
    </source>
</evidence>
<dbReference type="OrthoDB" id="2789670at2759"/>
<dbReference type="PRINTS" id="PR00385">
    <property type="entry name" value="P450"/>
</dbReference>
<proteinExistence type="inferred from homology"/>
<evidence type="ECO:0000256" key="3">
    <source>
        <dbReference type="ARBA" id="ARBA00004721"/>
    </source>
</evidence>
<evidence type="ECO:0000256" key="7">
    <source>
        <dbReference type="ARBA" id="ARBA00022723"/>
    </source>
</evidence>
<evidence type="ECO:0000256" key="8">
    <source>
        <dbReference type="ARBA" id="ARBA00022989"/>
    </source>
</evidence>
<dbReference type="PRINTS" id="PR00463">
    <property type="entry name" value="EP450I"/>
</dbReference>
<evidence type="ECO:0000256" key="14">
    <source>
        <dbReference type="RuleBase" id="RU000461"/>
    </source>
</evidence>
<dbReference type="PROSITE" id="PS00086">
    <property type="entry name" value="CYTOCHROME_P450"/>
    <property type="match status" value="1"/>
</dbReference>
<dbReference type="GO" id="GO:0005506">
    <property type="term" value="F:iron ion binding"/>
    <property type="evidence" value="ECO:0007669"/>
    <property type="project" value="InterPro"/>
</dbReference>
<sequence length="506" mass="57718">MASFLIIISAALPLFLIFILSKFRNPRSKLPPAPRGLPIIGNLHQLDTSNLPDHLWQLSKRYGPLMSLRLGSVQTLVVSSARMAKEVLKTNDAIFCSRPVLTGQKKITYGYKGLILTPYNDYWREMRKICTLHLFTSRRVLSFRGDREEEVMFMINKIKSQIVTSSSSSSEVVVNLNESVMTVTSMIICRMAFGKRDGPEMSRFHGLLLECQAVLVHFYFRDYFPLMGWIDHLNGSMARLEKNFKDMDAFYQELVDEHVNSENRPKNMQHDIIDILLQLKNDNSFSLDLTFDHIKAIVMDIFLAGTETSASVVVWAMTLLIKNPKALKRVQEEVRNAVGKKGKIDEDDLPKLDYLKAVIKESLRLYPATPLLVPRETSDICVLNGYEIPKKTLVYVNSWAIGRDPEYWEKPEEFEPERFLGSSYDYKGTEFEFIPFGSGRRGCPGMSIGATTMELILSNLLYTFDWKLPDGMKGEDVDTMTTPGLVLHKKNVLYLVAVDNKIDPNN</sequence>
<reference evidence="15 16" key="1">
    <citation type="journal article" date="2017" name="Nat. Commun.">
        <title>Genome assembly with in vitro proximity ligation data and whole-genome triplication in lettuce.</title>
        <authorList>
            <person name="Reyes-Chin-Wo S."/>
            <person name="Wang Z."/>
            <person name="Yang X."/>
            <person name="Kozik A."/>
            <person name="Arikit S."/>
            <person name="Song C."/>
            <person name="Xia L."/>
            <person name="Froenicke L."/>
            <person name="Lavelle D.O."/>
            <person name="Truco M.J."/>
            <person name="Xia R."/>
            <person name="Zhu S."/>
            <person name="Xu C."/>
            <person name="Xu H."/>
            <person name="Xu X."/>
            <person name="Cox K."/>
            <person name="Korf I."/>
            <person name="Meyers B.C."/>
            <person name="Michelmore R.W."/>
        </authorList>
    </citation>
    <scope>NUCLEOTIDE SEQUENCE [LARGE SCALE GENOMIC DNA]</scope>
    <source>
        <strain evidence="16">cv. Salinas</strain>
        <tissue evidence="15">Seedlings</tissue>
    </source>
</reference>
<dbReference type="GO" id="GO:0016020">
    <property type="term" value="C:membrane"/>
    <property type="evidence" value="ECO:0007669"/>
    <property type="project" value="UniProtKB-SubCell"/>
</dbReference>
<dbReference type="InterPro" id="IPR002401">
    <property type="entry name" value="Cyt_P450_E_grp-I"/>
</dbReference>
<dbReference type="FunFam" id="1.10.630.10:FF:000011">
    <property type="entry name" value="Cytochrome P450 83B1"/>
    <property type="match status" value="1"/>
</dbReference>
<dbReference type="Proteomes" id="UP000235145">
    <property type="component" value="Unassembled WGS sequence"/>
</dbReference>
<accession>A0A9R1XCA9</accession>
<evidence type="ECO:0000256" key="11">
    <source>
        <dbReference type="ARBA" id="ARBA00023033"/>
    </source>
</evidence>
<evidence type="ECO:0000256" key="6">
    <source>
        <dbReference type="ARBA" id="ARBA00022692"/>
    </source>
</evidence>
<keyword evidence="7 13" id="KW-0479">Metal-binding</keyword>
<evidence type="ECO:0000256" key="4">
    <source>
        <dbReference type="ARBA" id="ARBA00010617"/>
    </source>
</evidence>
<keyword evidence="10 13" id="KW-0408">Iron</keyword>
<keyword evidence="16" id="KW-1185">Reference proteome</keyword>
<dbReference type="PANTHER" id="PTHR47955">
    <property type="entry name" value="CYTOCHROME P450 FAMILY 71 PROTEIN"/>
    <property type="match status" value="1"/>
</dbReference>
<evidence type="ECO:0000256" key="10">
    <source>
        <dbReference type="ARBA" id="ARBA00023004"/>
    </source>
</evidence>
<protein>
    <recommendedName>
        <fullName evidence="17">Cytochrome P450</fullName>
    </recommendedName>
</protein>
<dbReference type="InterPro" id="IPR017972">
    <property type="entry name" value="Cyt_P450_CS"/>
</dbReference>
<name>A0A9R1XCA9_LACSA</name>
<comment type="similarity">
    <text evidence="4 14">Belongs to the cytochrome P450 family.</text>
</comment>
<keyword evidence="11 14" id="KW-0503">Monooxygenase</keyword>
<dbReference type="Gramene" id="rna-gnl|WGS:NBSK|LSAT_5X26160_mrna">
    <property type="protein sequence ID" value="cds-PLY75340.1"/>
    <property type="gene ID" value="gene-LSAT_5X26160"/>
</dbReference>
<dbReference type="InterPro" id="IPR036396">
    <property type="entry name" value="Cyt_P450_sf"/>
</dbReference>
<evidence type="ECO:0000256" key="12">
    <source>
        <dbReference type="ARBA" id="ARBA00023136"/>
    </source>
</evidence>
<keyword evidence="9 14" id="KW-0560">Oxidoreductase</keyword>
<dbReference type="CDD" id="cd11072">
    <property type="entry name" value="CYP71-like"/>
    <property type="match status" value="1"/>
</dbReference>
<dbReference type="Gene3D" id="1.10.630.10">
    <property type="entry name" value="Cytochrome P450"/>
    <property type="match status" value="1"/>
</dbReference>
<comment type="pathway">
    <text evidence="3">Secondary metabolite biosynthesis; terpenoid biosynthesis.</text>
</comment>
<comment type="caution">
    <text evidence="15">The sequence shown here is derived from an EMBL/GenBank/DDBJ whole genome shotgun (WGS) entry which is preliminary data.</text>
</comment>
<dbReference type="GO" id="GO:0051762">
    <property type="term" value="P:sesquiterpene biosynthetic process"/>
    <property type="evidence" value="ECO:0007669"/>
    <property type="project" value="UniProtKB-ARBA"/>
</dbReference>
<dbReference type="GO" id="GO:0016712">
    <property type="term" value="F:oxidoreductase activity, acting on paired donors, with incorporation or reduction of molecular oxygen, reduced flavin or flavoprotein as one donor, and incorporation of one atom of oxygen"/>
    <property type="evidence" value="ECO:0007669"/>
    <property type="project" value="UniProtKB-ARBA"/>
</dbReference>
<evidence type="ECO:0000256" key="13">
    <source>
        <dbReference type="PIRSR" id="PIRSR602401-1"/>
    </source>
</evidence>
<dbReference type="InterPro" id="IPR001128">
    <property type="entry name" value="Cyt_P450"/>
</dbReference>
<dbReference type="SUPFAM" id="SSF48264">
    <property type="entry name" value="Cytochrome P450"/>
    <property type="match status" value="1"/>
</dbReference>
<evidence type="ECO:0000256" key="9">
    <source>
        <dbReference type="ARBA" id="ARBA00023002"/>
    </source>
</evidence>
<evidence type="ECO:0000256" key="1">
    <source>
        <dbReference type="ARBA" id="ARBA00001971"/>
    </source>
</evidence>
<comment type="cofactor">
    <cofactor evidence="1 13">
        <name>heme</name>
        <dbReference type="ChEBI" id="CHEBI:30413"/>
    </cofactor>
</comment>
<keyword evidence="6" id="KW-0812">Transmembrane</keyword>
<keyword evidence="12" id="KW-0472">Membrane</keyword>
<dbReference type="Pfam" id="PF00067">
    <property type="entry name" value="p450"/>
    <property type="match status" value="1"/>
</dbReference>
<dbReference type="AlphaFoldDB" id="A0A9R1XCA9"/>
<feature type="binding site" description="axial binding residue" evidence="13">
    <location>
        <position position="443"/>
    </location>
    <ligand>
        <name>heme</name>
        <dbReference type="ChEBI" id="CHEBI:30413"/>
    </ligand>
    <ligandPart>
        <name>Fe</name>
        <dbReference type="ChEBI" id="CHEBI:18248"/>
    </ligandPart>
</feature>
<evidence type="ECO:0000256" key="2">
    <source>
        <dbReference type="ARBA" id="ARBA00004167"/>
    </source>
</evidence>
<keyword evidence="5 13" id="KW-0349">Heme</keyword>
<evidence type="ECO:0000313" key="16">
    <source>
        <dbReference type="Proteomes" id="UP000235145"/>
    </source>
</evidence>